<dbReference type="GO" id="GO:0005634">
    <property type="term" value="C:nucleus"/>
    <property type="evidence" value="ECO:0007669"/>
    <property type="project" value="TreeGrafter"/>
</dbReference>
<dbReference type="PANTHER" id="PTHR13309">
    <property type="entry name" value="NUCLEAR FRAGILE X MENTAL RETARDATION PROTEIN INTERACTING PROTEIN 1"/>
    <property type="match status" value="1"/>
</dbReference>
<dbReference type="EMBL" id="BJWL01000007">
    <property type="protein sequence ID" value="GFY90701.1"/>
    <property type="molecule type" value="Genomic_DNA"/>
</dbReference>
<dbReference type="PANTHER" id="PTHR13309:SF0">
    <property type="entry name" value="FMR1-INTERACTING PROTEIN NUFIP1"/>
    <property type="match status" value="1"/>
</dbReference>
<dbReference type="OrthoDB" id="273070at2759"/>
<feature type="region of interest" description="Disordered" evidence="1">
    <location>
        <begin position="118"/>
        <end position="182"/>
    </location>
</feature>
<feature type="region of interest" description="Disordered" evidence="1">
    <location>
        <begin position="1"/>
        <end position="31"/>
    </location>
</feature>
<feature type="compositionally biased region" description="Basic and acidic residues" evidence="1">
    <location>
        <begin position="253"/>
        <end position="282"/>
    </location>
</feature>
<accession>A0A7J0EW44</accession>
<dbReference type="GO" id="GO:0000492">
    <property type="term" value="P:box C/D snoRNP assembly"/>
    <property type="evidence" value="ECO:0007669"/>
    <property type="project" value="TreeGrafter"/>
</dbReference>
<sequence>MRPRFNSLPYRPNHPQTDGTTTASASQQVIPSSHCQGNPTNLFPNSSQIQSQMGIINPQMATPFNNSNTHMGNGPVAMSNVPFSAPMGAPNQNIMPLLGSSSVITQFSQFHVLQPSNQGQHNNVLSKMNANAPGQSYNTTQQSQGNSPLPPAFGSVPPQQTPKDFRPPVSTNSQKLAEKLTEPEVIDKDAKLRRQQLKEVLAKQAELGCEVAEIPSSYLSDSEKQVHGREVDKKAFPKKEKFQNKFNKRGRNRQKERFTKKQRLTDHDDTSNSPSQDKRFSEKQNLADNGSRANPSLNKKQPTLLQKLLSADIRKDKRHLLQVFRFMVMNSFFKDCPEKPLRFPLVIVKDTASVGEVVEEKTQSSGRGVSDTYNKTSIGESEHRDYRDGGVADDGKYNNDEIAKAVGFVSLKCGKGGEAQHEEEEGEIID</sequence>
<dbReference type="Proteomes" id="UP000585474">
    <property type="component" value="Unassembled WGS sequence"/>
</dbReference>
<feature type="compositionally biased region" description="Polar residues" evidence="1">
    <location>
        <begin position="118"/>
        <end position="147"/>
    </location>
</feature>
<organism evidence="2 3">
    <name type="scientific">Actinidia rufa</name>
    <dbReference type="NCBI Taxonomy" id="165716"/>
    <lineage>
        <taxon>Eukaryota</taxon>
        <taxon>Viridiplantae</taxon>
        <taxon>Streptophyta</taxon>
        <taxon>Embryophyta</taxon>
        <taxon>Tracheophyta</taxon>
        <taxon>Spermatophyta</taxon>
        <taxon>Magnoliopsida</taxon>
        <taxon>eudicotyledons</taxon>
        <taxon>Gunneridae</taxon>
        <taxon>Pentapetalae</taxon>
        <taxon>asterids</taxon>
        <taxon>Ericales</taxon>
        <taxon>Actinidiaceae</taxon>
        <taxon>Actinidia</taxon>
    </lineage>
</organism>
<keyword evidence="3" id="KW-1185">Reference proteome</keyword>
<feature type="compositionally biased region" description="Polar residues" evidence="1">
    <location>
        <begin position="283"/>
        <end position="301"/>
    </location>
</feature>
<feature type="region of interest" description="Disordered" evidence="1">
    <location>
        <begin position="360"/>
        <end position="394"/>
    </location>
</feature>
<dbReference type="GO" id="GO:0003723">
    <property type="term" value="F:RNA binding"/>
    <property type="evidence" value="ECO:0007669"/>
    <property type="project" value="InterPro"/>
</dbReference>
<feature type="region of interest" description="Disordered" evidence="1">
    <location>
        <begin position="218"/>
        <end position="301"/>
    </location>
</feature>
<dbReference type="AlphaFoldDB" id="A0A7J0EW44"/>
<reference evidence="2 3" key="1">
    <citation type="submission" date="2019-07" db="EMBL/GenBank/DDBJ databases">
        <title>De Novo Assembly of kiwifruit Actinidia rufa.</title>
        <authorList>
            <person name="Sugita-Konishi S."/>
            <person name="Sato K."/>
            <person name="Mori E."/>
            <person name="Abe Y."/>
            <person name="Kisaki G."/>
            <person name="Hamano K."/>
            <person name="Suezawa K."/>
            <person name="Otani M."/>
            <person name="Fukuda T."/>
            <person name="Manabe T."/>
            <person name="Gomi K."/>
            <person name="Tabuchi M."/>
            <person name="Akimitsu K."/>
            <person name="Kataoka I."/>
        </authorList>
    </citation>
    <scope>NUCLEOTIDE SEQUENCE [LARGE SCALE GENOMIC DNA]</scope>
    <source>
        <strain evidence="3">cv. Fuchu</strain>
    </source>
</reference>
<evidence type="ECO:0000256" key="1">
    <source>
        <dbReference type="SAM" id="MobiDB-lite"/>
    </source>
</evidence>
<feature type="compositionally biased region" description="Basic and acidic residues" evidence="1">
    <location>
        <begin position="221"/>
        <end position="243"/>
    </location>
</feature>
<comment type="caution">
    <text evidence="2">The sequence shown here is derived from an EMBL/GenBank/DDBJ whole genome shotgun (WGS) entry which is preliminary data.</text>
</comment>
<protein>
    <submittedName>
        <fullName evidence="2">GATA zinc finger protein</fullName>
    </submittedName>
</protein>
<feature type="compositionally biased region" description="Polar residues" evidence="1">
    <location>
        <begin position="363"/>
        <end position="379"/>
    </location>
</feature>
<dbReference type="InterPro" id="IPR039136">
    <property type="entry name" value="NUFIP1-like"/>
</dbReference>
<evidence type="ECO:0000313" key="3">
    <source>
        <dbReference type="Proteomes" id="UP000585474"/>
    </source>
</evidence>
<proteinExistence type="predicted"/>
<feature type="compositionally biased region" description="Basic and acidic residues" evidence="1">
    <location>
        <begin position="380"/>
        <end position="394"/>
    </location>
</feature>
<gene>
    <name evidence="2" type="ORF">Acr_07g0008980</name>
</gene>
<name>A0A7J0EW44_9ERIC</name>
<evidence type="ECO:0000313" key="2">
    <source>
        <dbReference type="EMBL" id="GFY90701.1"/>
    </source>
</evidence>
<feature type="compositionally biased region" description="Polar residues" evidence="1">
    <location>
        <begin position="14"/>
        <end position="31"/>
    </location>
</feature>